<protein>
    <submittedName>
        <fullName evidence="2">Uncharacterized protein</fullName>
    </submittedName>
</protein>
<comment type="caution">
    <text evidence="2">The sequence shown here is derived from an EMBL/GenBank/DDBJ whole genome shotgun (WGS) entry which is preliminary data.</text>
</comment>
<reference evidence="2 3" key="1">
    <citation type="submission" date="2021-03" db="EMBL/GenBank/DDBJ databases">
        <title>Plant growth promoting bacteria isolated from wild legumes nodules and trapping Phaseolus vulgaris L. nodules in the center and southern Mexico.</title>
        <authorList>
            <person name="Estrada P."/>
        </authorList>
    </citation>
    <scope>NUCLEOTIDE SEQUENCE [LARGE SCALE GENOMIC DNA]</scope>
    <source>
        <strain evidence="2 3">MaGu-431</strain>
    </source>
</reference>
<accession>A0ABS4B121</accession>
<gene>
    <name evidence="2" type="ORF">J8I01_01145</name>
</gene>
<feature type="transmembrane region" description="Helical" evidence="1">
    <location>
        <begin position="6"/>
        <end position="29"/>
    </location>
</feature>
<keyword evidence="1" id="KW-0812">Transmembrane</keyword>
<evidence type="ECO:0000313" key="2">
    <source>
        <dbReference type="EMBL" id="MBP0601126.1"/>
    </source>
</evidence>
<keyword evidence="3" id="KW-1185">Reference proteome</keyword>
<sequence length="163" mass="18607">MSEISEVYLTLIIIVSFISVLCIFCIVKYREVTEGGLLGLSAWFFFASPVTFYLASNGLDASELAQQIYFQGVWAERYRDLNFAHETINSILSKSMSLSGSIDKEKMYTYIWHKFFHGFFKIFVPLIWAAMGTWSMVKFLDFRIKVIPNNSSQQDASKTGTSA</sequence>
<feature type="transmembrane region" description="Helical" evidence="1">
    <location>
        <begin position="36"/>
        <end position="55"/>
    </location>
</feature>
<organism evidence="2 3">
    <name type="scientific">Aeromonas sanarellii</name>
    <dbReference type="NCBI Taxonomy" id="633415"/>
    <lineage>
        <taxon>Bacteria</taxon>
        <taxon>Pseudomonadati</taxon>
        <taxon>Pseudomonadota</taxon>
        <taxon>Gammaproteobacteria</taxon>
        <taxon>Aeromonadales</taxon>
        <taxon>Aeromonadaceae</taxon>
        <taxon>Aeromonas</taxon>
    </lineage>
</organism>
<keyword evidence="1" id="KW-1133">Transmembrane helix</keyword>
<evidence type="ECO:0000256" key="1">
    <source>
        <dbReference type="SAM" id="Phobius"/>
    </source>
</evidence>
<proteinExistence type="predicted"/>
<dbReference type="Proteomes" id="UP000666661">
    <property type="component" value="Unassembled WGS sequence"/>
</dbReference>
<feature type="transmembrane region" description="Helical" evidence="1">
    <location>
        <begin position="115"/>
        <end position="137"/>
    </location>
</feature>
<dbReference type="EMBL" id="JAGIQF010000001">
    <property type="protein sequence ID" value="MBP0601126.1"/>
    <property type="molecule type" value="Genomic_DNA"/>
</dbReference>
<evidence type="ECO:0000313" key="3">
    <source>
        <dbReference type="Proteomes" id="UP000666661"/>
    </source>
</evidence>
<dbReference type="RefSeq" id="WP_209791803.1">
    <property type="nucleotide sequence ID" value="NZ_JAGIQF010000001.1"/>
</dbReference>
<keyword evidence="1" id="KW-0472">Membrane</keyword>
<name>A0ABS4B121_9GAMM</name>